<accession>A0A0E9WAV0</accession>
<protein>
    <submittedName>
        <fullName evidence="1">Uncharacterized protein</fullName>
    </submittedName>
</protein>
<evidence type="ECO:0000313" key="1">
    <source>
        <dbReference type="EMBL" id="JAH86705.1"/>
    </source>
</evidence>
<name>A0A0E9WAV0_ANGAN</name>
<proteinExistence type="predicted"/>
<sequence>MFLMPFWLSRGGCFLVLDHKPLNALMTTPASQWWLSETLYKYLKHPSVTHKNSFGRSKKKLRKMNNPLKPVFYSERMGPSTEMYINTLYRFVTLSFLFLKRIAILHWF</sequence>
<dbReference type="EMBL" id="GBXM01021872">
    <property type="protein sequence ID" value="JAH86705.1"/>
    <property type="molecule type" value="Transcribed_RNA"/>
</dbReference>
<dbReference type="AlphaFoldDB" id="A0A0E9WAV0"/>
<reference evidence="1" key="2">
    <citation type="journal article" date="2015" name="Fish Shellfish Immunol.">
        <title>Early steps in the European eel (Anguilla anguilla)-Vibrio vulnificus interaction in the gills: Role of the RtxA13 toxin.</title>
        <authorList>
            <person name="Callol A."/>
            <person name="Pajuelo D."/>
            <person name="Ebbesson L."/>
            <person name="Teles M."/>
            <person name="MacKenzie S."/>
            <person name="Amaro C."/>
        </authorList>
    </citation>
    <scope>NUCLEOTIDE SEQUENCE</scope>
</reference>
<organism evidence="1">
    <name type="scientific">Anguilla anguilla</name>
    <name type="common">European freshwater eel</name>
    <name type="synonym">Muraena anguilla</name>
    <dbReference type="NCBI Taxonomy" id="7936"/>
    <lineage>
        <taxon>Eukaryota</taxon>
        <taxon>Metazoa</taxon>
        <taxon>Chordata</taxon>
        <taxon>Craniata</taxon>
        <taxon>Vertebrata</taxon>
        <taxon>Euteleostomi</taxon>
        <taxon>Actinopterygii</taxon>
        <taxon>Neopterygii</taxon>
        <taxon>Teleostei</taxon>
        <taxon>Anguilliformes</taxon>
        <taxon>Anguillidae</taxon>
        <taxon>Anguilla</taxon>
    </lineage>
</organism>
<reference evidence="1" key="1">
    <citation type="submission" date="2014-11" db="EMBL/GenBank/DDBJ databases">
        <authorList>
            <person name="Amaro Gonzalez C."/>
        </authorList>
    </citation>
    <scope>NUCLEOTIDE SEQUENCE</scope>
</reference>